<dbReference type="CDD" id="cd01647">
    <property type="entry name" value="RT_LTR"/>
    <property type="match status" value="1"/>
</dbReference>
<dbReference type="SUPFAM" id="SSF56672">
    <property type="entry name" value="DNA/RNA polymerases"/>
    <property type="match status" value="1"/>
</dbReference>
<gene>
    <name evidence="2" type="ORF">V1264_007025</name>
</gene>
<dbReference type="PANTHER" id="PTHR37984:SF5">
    <property type="entry name" value="PROTEIN NYNRIN-LIKE"/>
    <property type="match status" value="1"/>
</dbReference>
<dbReference type="Proteomes" id="UP001374579">
    <property type="component" value="Unassembled WGS sequence"/>
</dbReference>
<dbReference type="Pfam" id="PF00078">
    <property type="entry name" value="RVT_1"/>
    <property type="match status" value="1"/>
</dbReference>
<protein>
    <recommendedName>
        <fullName evidence="1">Reverse transcriptase domain-containing protein</fullName>
    </recommendedName>
</protein>
<keyword evidence="3" id="KW-1185">Reference proteome</keyword>
<dbReference type="InterPro" id="IPR050951">
    <property type="entry name" value="Retrovirus_Pol_polyprotein"/>
</dbReference>
<dbReference type="Gene3D" id="3.10.10.10">
    <property type="entry name" value="HIV Type 1 Reverse Transcriptase, subunit A, domain 1"/>
    <property type="match status" value="1"/>
</dbReference>
<dbReference type="InterPro" id="IPR000477">
    <property type="entry name" value="RT_dom"/>
</dbReference>
<comment type="caution">
    <text evidence="2">The sequence shown here is derived from an EMBL/GenBank/DDBJ whole genome shotgun (WGS) entry which is preliminary data.</text>
</comment>
<dbReference type="PANTHER" id="PTHR37984">
    <property type="entry name" value="PROTEIN CBG26694"/>
    <property type="match status" value="1"/>
</dbReference>
<sequence length="145" mass="16870">MEESGVIEKVTEPTDWVNSLVVVEKPNGKLRVCIDPKELNKAIKRPHYLMPTLEDVLSKMSGAKYFSKLDARSGYWQLRLSEDLSYLTTFNTPFGRYRFQRLPFGIICAEDVFQRKIDLLLLLLRSWAETPTYTRVFYTSGILRV</sequence>
<name>A0AAN9AVB6_9CAEN</name>
<organism evidence="2 3">
    <name type="scientific">Littorina saxatilis</name>
    <dbReference type="NCBI Taxonomy" id="31220"/>
    <lineage>
        <taxon>Eukaryota</taxon>
        <taxon>Metazoa</taxon>
        <taxon>Spiralia</taxon>
        <taxon>Lophotrochozoa</taxon>
        <taxon>Mollusca</taxon>
        <taxon>Gastropoda</taxon>
        <taxon>Caenogastropoda</taxon>
        <taxon>Littorinimorpha</taxon>
        <taxon>Littorinoidea</taxon>
        <taxon>Littorinidae</taxon>
        <taxon>Littorina</taxon>
    </lineage>
</organism>
<feature type="domain" description="Reverse transcriptase" evidence="1">
    <location>
        <begin position="23"/>
        <end position="126"/>
    </location>
</feature>
<proteinExistence type="predicted"/>
<evidence type="ECO:0000313" key="3">
    <source>
        <dbReference type="Proteomes" id="UP001374579"/>
    </source>
</evidence>
<evidence type="ECO:0000259" key="1">
    <source>
        <dbReference type="Pfam" id="PF00078"/>
    </source>
</evidence>
<reference evidence="2 3" key="1">
    <citation type="submission" date="2024-02" db="EMBL/GenBank/DDBJ databases">
        <title>Chromosome-scale genome assembly of the rough periwinkle Littorina saxatilis.</title>
        <authorList>
            <person name="De Jode A."/>
            <person name="Faria R."/>
            <person name="Formenti G."/>
            <person name="Sims Y."/>
            <person name="Smith T.P."/>
            <person name="Tracey A."/>
            <person name="Wood J.M.D."/>
            <person name="Zagrodzka Z.B."/>
            <person name="Johannesson K."/>
            <person name="Butlin R.K."/>
            <person name="Leder E.H."/>
        </authorList>
    </citation>
    <scope>NUCLEOTIDE SEQUENCE [LARGE SCALE GENOMIC DNA]</scope>
    <source>
        <strain evidence="2">Snail1</strain>
        <tissue evidence="2">Muscle</tissue>
    </source>
</reference>
<dbReference type="EMBL" id="JBAMIC010000019">
    <property type="protein sequence ID" value="KAK7093235.1"/>
    <property type="molecule type" value="Genomic_DNA"/>
</dbReference>
<evidence type="ECO:0000313" key="2">
    <source>
        <dbReference type="EMBL" id="KAK7093235.1"/>
    </source>
</evidence>
<dbReference type="InterPro" id="IPR043502">
    <property type="entry name" value="DNA/RNA_pol_sf"/>
</dbReference>
<dbReference type="AlphaFoldDB" id="A0AAN9AVB6"/>
<accession>A0AAN9AVB6</accession>